<dbReference type="InterPro" id="IPR032696">
    <property type="entry name" value="SQ_cyclase_C"/>
</dbReference>
<reference evidence="6 7" key="1">
    <citation type="submission" date="2016-07" db="EMBL/GenBank/DDBJ databases">
        <authorList>
            <person name="Townsley L."/>
            <person name="Shank E.A."/>
        </authorList>
    </citation>
    <scope>NUCLEOTIDE SEQUENCE [LARGE SCALE GENOMIC DNA]</scope>
    <source>
        <strain evidence="6 7">CH01</strain>
    </source>
</reference>
<accession>A0ABX2ZUR3</accession>
<dbReference type="Pfam" id="PF13249">
    <property type="entry name" value="SQHop_cyclase_N"/>
    <property type="match status" value="1"/>
</dbReference>
<gene>
    <name evidence="6" type="ORF">BED47_04180</name>
</gene>
<dbReference type="Proteomes" id="UP000094580">
    <property type="component" value="Unassembled WGS sequence"/>
</dbReference>
<dbReference type="NCBIfam" id="TIGR01787">
    <property type="entry name" value="squalene_cyclas"/>
    <property type="match status" value="1"/>
</dbReference>
<dbReference type="SUPFAM" id="SSF48239">
    <property type="entry name" value="Terpenoid cyclases/Protein prenyltransferases"/>
    <property type="match status" value="2"/>
</dbReference>
<proteinExistence type="inferred from homology"/>
<comment type="caution">
    <text evidence="6">The sequence shown here is derived from an EMBL/GenBank/DDBJ whole genome shotgun (WGS) entry which is preliminary data.</text>
</comment>
<evidence type="ECO:0000256" key="2">
    <source>
        <dbReference type="ARBA" id="ARBA00009755"/>
    </source>
</evidence>
<dbReference type="InterPro" id="IPR018333">
    <property type="entry name" value="Squalene_cyclase"/>
</dbReference>
<dbReference type="PANTHER" id="PTHR11764:SF20">
    <property type="entry name" value="LANOSTEROL SYNTHASE"/>
    <property type="match status" value="1"/>
</dbReference>
<dbReference type="RefSeq" id="WP_069032548.1">
    <property type="nucleotide sequence ID" value="NZ_MDKC01000002.1"/>
</dbReference>
<organism evidence="6 7">
    <name type="scientific">Gottfriedia luciferensis</name>
    <dbReference type="NCBI Taxonomy" id="178774"/>
    <lineage>
        <taxon>Bacteria</taxon>
        <taxon>Bacillati</taxon>
        <taxon>Bacillota</taxon>
        <taxon>Bacilli</taxon>
        <taxon>Bacillales</taxon>
        <taxon>Bacillaceae</taxon>
        <taxon>Gottfriedia</taxon>
    </lineage>
</organism>
<evidence type="ECO:0000313" key="6">
    <source>
        <dbReference type="EMBL" id="ODG93486.1"/>
    </source>
</evidence>
<dbReference type="EMBL" id="MDKC01000002">
    <property type="protein sequence ID" value="ODG93486.1"/>
    <property type="molecule type" value="Genomic_DNA"/>
</dbReference>
<evidence type="ECO:0000259" key="4">
    <source>
        <dbReference type="Pfam" id="PF13243"/>
    </source>
</evidence>
<evidence type="ECO:0000256" key="1">
    <source>
        <dbReference type="ARBA" id="ARBA00004999"/>
    </source>
</evidence>
<feature type="domain" description="Squalene cyclase C-terminal" evidence="4">
    <location>
        <begin position="303"/>
        <end position="619"/>
    </location>
</feature>
<protein>
    <submittedName>
        <fullName evidence="6">Squalene--hopene cyclase</fullName>
    </submittedName>
</protein>
<dbReference type="InterPro" id="IPR008930">
    <property type="entry name" value="Terpenoid_cyclase/PrenylTrfase"/>
</dbReference>
<evidence type="ECO:0000256" key="3">
    <source>
        <dbReference type="ARBA" id="ARBA00022737"/>
    </source>
</evidence>
<dbReference type="Pfam" id="PF13243">
    <property type="entry name" value="SQHop_cyclase_C"/>
    <property type="match status" value="1"/>
</dbReference>
<comment type="similarity">
    <text evidence="2">Belongs to the terpene cyclase/mutase family.</text>
</comment>
<keyword evidence="7" id="KW-1185">Reference proteome</keyword>
<dbReference type="InterPro" id="IPR032697">
    <property type="entry name" value="SQ_cyclase_N"/>
</dbReference>
<sequence>MDLENIVLRNIEERIKRLRAKQDEDGSWEYCFEGSLMTDSFMILLMNDLEYKNQKVINGIIDRIINLQHPNGAWKLYEDEKDGNINATVQAYIALLISKKYSKEHSSMKKAEKFIRENGGIKKTHFMLKMILATHGLIEYPKLFYFPMSYFLLPDKMPLSLFDLSNYARVHLVPMILCINKRFKLKLDDDLNIDHLLETSEVDWFYEERGSFYQFLLEEGKNLASYPLYFHQKGYEKAERFILDRIETNGTFYSYASSTFYMIYALMALGYESASSVIQNALQGLLSYATDTEAGLHIQNSPSKVWDTALLSYAIQEAGYQINDPIVAKSISYLSKKQQNLNGDWKVHAKNLSPGGWGFSDVNSFIPDNDDTGAALRAITRSALDQSTLHESWLRGVHFLLGLQNDDGGWGAFEKNVTNKWLTLLPIENAKDAIIDPSTADLTGRILEFIGNYTTVSNDDPIVKKTVNWLLKNQKSNGSWYGRWGICYIYGTWAAITGLRAVGIPKNHEAIKKAEKWLVSIQNEDGGWGESGLSAVKNKYISLKYSTPSQTAWAVDTLLSIRNKEDEVIRKGIKFLTTQSELTNKALTYPTGLGLPGQFYIHYHSYNEIYPLLALAHFKNS</sequence>
<feature type="domain" description="Squalene cyclase N-terminal" evidence="5">
    <location>
        <begin position="13"/>
        <end position="293"/>
    </location>
</feature>
<comment type="pathway">
    <text evidence="1">Secondary metabolite biosynthesis; hopanoid biosynthesis.</text>
</comment>
<dbReference type="SFLD" id="SFLDG01016">
    <property type="entry name" value="Prenyltransferase_Like_2"/>
    <property type="match status" value="1"/>
</dbReference>
<keyword evidence="3" id="KW-0677">Repeat</keyword>
<dbReference type="PANTHER" id="PTHR11764">
    <property type="entry name" value="TERPENE CYCLASE/MUTASE FAMILY MEMBER"/>
    <property type="match status" value="1"/>
</dbReference>
<evidence type="ECO:0000313" key="7">
    <source>
        <dbReference type="Proteomes" id="UP000094580"/>
    </source>
</evidence>
<evidence type="ECO:0000259" key="5">
    <source>
        <dbReference type="Pfam" id="PF13249"/>
    </source>
</evidence>
<name>A0ABX2ZUR3_9BACI</name>
<dbReference type="Gene3D" id="1.50.10.20">
    <property type="match status" value="2"/>
</dbReference>